<protein>
    <submittedName>
        <fullName evidence="2">Uncharacterized protein</fullName>
    </submittedName>
</protein>
<reference evidence="2 3" key="1">
    <citation type="submission" date="2015-06" db="EMBL/GenBank/DDBJ databases">
        <title>Prevotella sp. 109, sp. nov., a novel member of the family Prevotellaceae isolated from human faeces.</title>
        <authorList>
            <person name="Shkoporov A.N."/>
            <person name="Chaplin A.V."/>
            <person name="Kafarskaia L.I."/>
            <person name="Efimov B.A."/>
        </authorList>
    </citation>
    <scope>NUCLEOTIDE SEQUENCE [LARGE SCALE GENOMIC DNA]</scope>
    <source>
        <strain evidence="2 3">109</strain>
    </source>
</reference>
<gene>
    <name evidence="2" type="ORF">ACU52_08110</name>
</gene>
<keyword evidence="1" id="KW-1133">Transmembrane helix</keyword>
<dbReference type="RefSeq" id="WP_053398429.1">
    <property type="nucleotide sequence ID" value="NZ_DAWCKJ010000057.1"/>
</dbReference>
<proteinExistence type="predicted"/>
<organism evidence="2 3">
    <name type="scientific">Xylanibacter rarus</name>
    <dbReference type="NCBI Taxonomy" id="1676614"/>
    <lineage>
        <taxon>Bacteria</taxon>
        <taxon>Pseudomonadati</taxon>
        <taxon>Bacteroidota</taxon>
        <taxon>Bacteroidia</taxon>
        <taxon>Bacteroidales</taxon>
        <taxon>Prevotellaceae</taxon>
        <taxon>Xylanibacter</taxon>
    </lineage>
</organism>
<comment type="caution">
    <text evidence="2">The sequence shown here is derived from an EMBL/GenBank/DDBJ whole genome shotgun (WGS) entry which is preliminary data.</text>
</comment>
<keyword evidence="3" id="KW-1185">Reference proteome</keyword>
<keyword evidence="1" id="KW-0812">Transmembrane</keyword>
<evidence type="ECO:0000313" key="2">
    <source>
        <dbReference type="EMBL" id="KOO68473.1"/>
    </source>
</evidence>
<keyword evidence="1" id="KW-0472">Membrane</keyword>
<sequence>MNERKIKEIERLIGKFFDGETTLREEQRLYEFFARRSVPARLQGYREVFAGFASMQAGEPRRLKLRRVLMRVAAAAAVALIVVSAVVAYAGYREDRHLARLYGGSYVIENGHRIDDLSEIKDDIEKALDDAGRIERRISSANVADNAEQEVLNSIDDPSERRRISEMLND</sequence>
<dbReference type="EMBL" id="LFQU01000013">
    <property type="protein sequence ID" value="KOO68473.1"/>
    <property type="molecule type" value="Genomic_DNA"/>
</dbReference>
<name>A0A8E1QXH3_9BACT</name>
<evidence type="ECO:0000256" key="1">
    <source>
        <dbReference type="SAM" id="Phobius"/>
    </source>
</evidence>
<accession>A0A8E1QXH3</accession>
<feature type="transmembrane region" description="Helical" evidence="1">
    <location>
        <begin position="68"/>
        <end position="92"/>
    </location>
</feature>
<dbReference type="OrthoDB" id="1047971at2"/>
<dbReference type="Proteomes" id="UP000036951">
    <property type="component" value="Unassembled WGS sequence"/>
</dbReference>
<dbReference type="AlphaFoldDB" id="A0A8E1QXH3"/>
<evidence type="ECO:0000313" key="3">
    <source>
        <dbReference type="Proteomes" id="UP000036951"/>
    </source>
</evidence>